<gene>
    <name evidence="4" type="ORF">H9625_00295</name>
</gene>
<dbReference type="InterPro" id="IPR039426">
    <property type="entry name" value="TonB-dep_rcpt-like"/>
</dbReference>
<dbReference type="EMBL" id="JACSPP010000001">
    <property type="protein sequence ID" value="MBD8038904.1"/>
    <property type="molecule type" value="Genomic_DNA"/>
</dbReference>
<dbReference type="InterPro" id="IPR012910">
    <property type="entry name" value="Plug_dom"/>
</dbReference>
<keyword evidence="2" id="KW-0732">Signal</keyword>
<keyword evidence="1" id="KW-1134">Transmembrane beta strand</keyword>
<keyword evidence="1" id="KW-0813">Transport</keyword>
<evidence type="ECO:0000256" key="1">
    <source>
        <dbReference type="PROSITE-ProRule" id="PRU01360"/>
    </source>
</evidence>
<dbReference type="SUPFAM" id="SSF56935">
    <property type="entry name" value="Porins"/>
    <property type="match status" value="1"/>
</dbReference>
<organism evidence="4 5">
    <name type="scientific">Phocaeicola intestinalis</name>
    <dbReference type="NCBI Taxonomy" id="2762212"/>
    <lineage>
        <taxon>Bacteria</taxon>
        <taxon>Pseudomonadati</taxon>
        <taxon>Bacteroidota</taxon>
        <taxon>Bacteroidia</taxon>
        <taxon>Bacteroidales</taxon>
        <taxon>Bacteroidaceae</taxon>
        <taxon>Phocaeicola</taxon>
    </lineage>
</organism>
<protein>
    <submittedName>
        <fullName evidence="4">SusC/RagA family TonB-linked outer membrane protein</fullName>
    </submittedName>
</protein>
<name>A0ABR8Y4D9_9BACT</name>
<proteinExistence type="inferred from homology"/>
<keyword evidence="1" id="KW-0998">Cell outer membrane</keyword>
<dbReference type="RefSeq" id="WP_191762740.1">
    <property type="nucleotide sequence ID" value="NZ_JACSPP010000001.1"/>
</dbReference>
<keyword evidence="5" id="KW-1185">Reference proteome</keyword>
<dbReference type="InterPro" id="IPR023996">
    <property type="entry name" value="TonB-dep_OMP_SusC/RagA"/>
</dbReference>
<comment type="similarity">
    <text evidence="1">Belongs to the TonB-dependent receptor family.</text>
</comment>
<evidence type="ECO:0000313" key="4">
    <source>
        <dbReference type="EMBL" id="MBD8038904.1"/>
    </source>
</evidence>
<evidence type="ECO:0000313" key="5">
    <source>
        <dbReference type="Proteomes" id="UP000620874"/>
    </source>
</evidence>
<accession>A0ABR8Y4D9</accession>
<feature type="signal peptide" evidence="2">
    <location>
        <begin position="1"/>
        <end position="22"/>
    </location>
</feature>
<dbReference type="PROSITE" id="PS52016">
    <property type="entry name" value="TONB_DEPENDENT_REC_3"/>
    <property type="match status" value="1"/>
</dbReference>
<comment type="caution">
    <text evidence="4">The sequence shown here is derived from an EMBL/GenBank/DDBJ whole genome shotgun (WGS) entry which is preliminary data.</text>
</comment>
<dbReference type="InterPro" id="IPR023997">
    <property type="entry name" value="TonB-dep_OMP_SusC/RagA_CS"/>
</dbReference>
<sequence length="955" mass="107014">MRKDKLIIPAALFALCTMPGYAQETTDSIASPGKPEKYADQVVEIGYRTAQRLEESTSSVSTVYNEEFNKRSAKNIGNSLFGYGTGLMTLQGTGTYANYEPTFFVRGLQTLSSTTPLVLVDGIERDITDITPEEVESVTVLKDASAVAIYGYKGINGVVNITTKRGQYNTREVKFSYDHGFEWQARRPKFADSYTYANAINEALANDGLSARYSADELNAFRSGKYPYLYPNVDWIGETFRDVASTNIYNISFRGGSERFRYYAMGNLTTNKGFIANPYMNDGYSTQDEYSRANLRTNLDIDLTSSTKLKLNLVGVLSETRAPGGNTSSNTSADLWGSMIYKLPSAAYPAQLEDGTWGGSSTWAGTMNPVAVSQDAGYTKFHERTLYADMTLDQDLSAITPGLGASLMLGYDNYALYYEDYSKTFIYGSDAVSSWVDGEPGELTRYTDGKESALGEGSKITAFTRVFNFAGTLYYNKTINEANKIYSQLRWDYEYRNTKGIDQTWYRQNVSWYTHYGLKDRYFFDLTLVGSASNKLAPGHKWAFSPTVGAAWVVSKENFMQNQSWIDFLKVRASFGIINADRLPQEDGSDVTNYWEQTYGGGSFYPFDTNYSQGTTSWVLGRLASLNSTHEKAYKYNFGIDASLFKGLDLTFDTYYERRSDIWVSSSGKYSSILGFTAPYENGGIVDSWGVEIGANYTKKIGDFKFNIGGNFMLAKNKIIEQLEEPRLYDNLIQTGNPVKQTYGLQAIGFFKDEADIANSPAQNFGTTLRPGDIKYKDVNNDGIIDDNDKVAIGYSTTAPEIYYSFHLGAEWKGLGFDAMFQGTGRYSAVLNTTSLYWPLINNTTISEHAYENRWTPENPDALYPRLSSESNANNYQTNTVWLEDRSFLKLRSVELYYNFPEKWMKKTHVLSKAKLYVRGIDLLCFDKIKIADPEAYGATAPLTRSAVIGLSIGF</sequence>
<dbReference type="NCBIfam" id="TIGR04057">
    <property type="entry name" value="SusC_RagA_signa"/>
    <property type="match status" value="1"/>
</dbReference>
<evidence type="ECO:0000259" key="3">
    <source>
        <dbReference type="Pfam" id="PF07715"/>
    </source>
</evidence>
<feature type="chain" id="PRO_5046619490" evidence="2">
    <location>
        <begin position="23"/>
        <end position="955"/>
    </location>
</feature>
<keyword evidence="1" id="KW-0472">Membrane</keyword>
<dbReference type="NCBIfam" id="TIGR04056">
    <property type="entry name" value="OMP_RagA_SusC"/>
    <property type="match status" value="1"/>
</dbReference>
<dbReference type="Proteomes" id="UP000620874">
    <property type="component" value="Unassembled WGS sequence"/>
</dbReference>
<keyword evidence="1" id="KW-0812">Transmembrane</keyword>
<dbReference type="InterPro" id="IPR037066">
    <property type="entry name" value="Plug_dom_sf"/>
</dbReference>
<feature type="domain" description="TonB-dependent receptor plug" evidence="3">
    <location>
        <begin position="53"/>
        <end position="158"/>
    </location>
</feature>
<dbReference type="Pfam" id="PF07715">
    <property type="entry name" value="Plug"/>
    <property type="match status" value="1"/>
</dbReference>
<comment type="subcellular location">
    <subcellularLocation>
        <location evidence="1">Cell outer membrane</location>
        <topology evidence="1">Multi-pass membrane protein</topology>
    </subcellularLocation>
</comment>
<reference evidence="4 5" key="1">
    <citation type="submission" date="2020-08" db="EMBL/GenBank/DDBJ databases">
        <title>A Genomic Blueprint of the Chicken Gut Microbiome.</title>
        <authorList>
            <person name="Gilroy R."/>
            <person name="Ravi A."/>
            <person name="Getino M."/>
            <person name="Pursley I."/>
            <person name="Horton D.L."/>
            <person name="Alikhan N.-F."/>
            <person name="Baker D."/>
            <person name="Gharbi K."/>
            <person name="Hall N."/>
            <person name="Watson M."/>
            <person name="Adriaenssens E.M."/>
            <person name="Foster-Nyarko E."/>
            <person name="Jarju S."/>
            <person name="Secka A."/>
            <person name="Antonio M."/>
            <person name="Oren A."/>
            <person name="Chaudhuri R."/>
            <person name="La Ragione R.M."/>
            <person name="Hildebrand F."/>
            <person name="Pallen M.J."/>
        </authorList>
    </citation>
    <scope>NUCLEOTIDE SEQUENCE [LARGE SCALE GENOMIC DNA]</scope>
    <source>
        <strain evidence="4 5">Sa1CVN1</strain>
    </source>
</reference>
<evidence type="ECO:0000256" key="2">
    <source>
        <dbReference type="SAM" id="SignalP"/>
    </source>
</evidence>
<dbReference type="Gene3D" id="2.170.130.10">
    <property type="entry name" value="TonB-dependent receptor, plug domain"/>
    <property type="match status" value="1"/>
</dbReference>